<proteinExistence type="predicted"/>
<accession>A0A5Y1YF93</accession>
<evidence type="ECO:0000313" key="1">
    <source>
        <dbReference type="EMBL" id="ECC3917779.1"/>
    </source>
</evidence>
<comment type="caution">
    <text evidence="1">The sequence shown here is derived from an EMBL/GenBank/DDBJ whole genome shotgun (WGS) entry which is preliminary data.</text>
</comment>
<gene>
    <name evidence="1" type="ORF">CTQ69_28525</name>
</gene>
<sequence>MPLSGRAGKARAPAALKGDALTRRPLHYAAELRRFYVPLLYGELFCLPLSSFCFSSSWYCSRFCCCSGRPLRGGLS</sequence>
<dbReference type="AlphaFoldDB" id="A0A5Y1YF93"/>
<protein>
    <submittedName>
        <fullName evidence="1">Uncharacterized protein</fullName>
    </submittedName>
</protein>
<dbReference type="Proteomes" id="UP000839735">
    <property type="component" value="Unassembled WGS sequence"/>
</dbReference>
<organism evidence="1">
    <name type="scientific">Salmonella diarizonae</name>
    <dbReference type="NCBI Taxonomy" id="59204"/>
    <lineage>
        <taxon>Bacteria</taxon>
        <taxon>Pseudomonadati</taxon>
        <taxon>Pseudomonadota</taxon>
        <taxon>Gammaproteobacteria</taxon>
        <taxon>Enterobacterales</taxon>
        <taxon>Enterobacteriaceae</taxon>
        <taxon>Salmonella</taxon>
    </lineage>
</organism>
<name>A0A5Y1YF93_SALDZ</name>
<reference evidence="1" key="1">
    <citation type="submission" date="2018-08" db="EMBL/GenBank/DDBJ databases">
        <authorList>
            <person name="Ashton P.M."/>
            <person name="Dallman T."/>
            <person name="Nair S."/>
            <person name="De Pinna E."/>
            <person name="Peters T."/>
            <person name="Grant K."/>
        </authorList>
    </citation>
    <scope>NUCLEOTIDE SEQUENCE [LARGE SCALE GENOMIC DNA]</scope>
    <source>
        <strain evidence="1">294779</strain>
    </source>
</reference>
<dbReference type="EMBL" id="AAIBIC010000152">
    <property type="protein sequence ID" value="ECC3917779.1"/>
    <property type="molecule type" value="Genomic_DNA"/>
</dbReference>